<organism evidence="2 3">
    <name type="scientific">Crucibulum laeve</name>
    <dbReference type="NCBI Taxonomy" id="68775"/>
    <lineage>
        <taxon>Eukaryota</taxon>
        <taxon>Fungi</taxon>
        <taxon>Dikarya</taxon>
        <taxon>Basidiomycota</taxon>
        <taxon>Agaricomycotina</taxon>
        <taxon>Agaricomycetes</taxon>
        <taxon>Agaricomycetidae</taxon>
        <taxon>Agaricales</taxon>
        <taxon>Agaricineae</taxon>
        <taxon>Nidulariaceae</taxon>
        <taxon>Crucibulum</taxon>
    </lineage>
</organism>
<proteinExistence type="predicted"/>
<evidence type="ECO:0000313" key="3">
    <source>
        <dbReference type="Proteomes" id="UP000308652"/>
    </source>
</evidence>
<gene>
    <name evidence="2" type="ORF">BDQ12DRAFT_692863</name>
</gene>
<feature type="region of interest" description="Disordered" evidence="1">
    <location>
        <begin position="55"/>
        <end position="110"/>
    </location>
</feature>
<evidence type="ECO:0000313" key="2">
    <source>
        <dbReference type="EMBL" id="TFK32183.1"/>
    </source>
</evidence>
<evidence type="ECO:0000256" key="1">
    <source>
        <dbReference type="SAM" id="MobiDB-lite"/>
    </source>
</evidence>
<accession>A0A5C3LIZ7</accession>
<dbReference type="Proteomes" id="UP000308652">
    <property type="component" value="Unassembled WGS sequence"/>
</dbReference>
<name>A0A5C3LIZ7_9AGAR</name>
<sequence>MRHVNIEQELCVGYHPARLSTYFPSSVFDILNAPKDSELPSPAPIIQTLNNTEHHTLRSSTSHLPPSLPPTAPPCVPTSPHSRPHTPPSSRPSLQYPMSEQVLVGTRSNL</sequence>
<keyword evidence="3" id="KW-1185">Reference proteome</keyword>
<reference evidence="2 3" key="1">
    <citation type="journal article" date="2019" name="Nat. Ecol. Evol.">
        <title>Megaphylogeny resolves global patterns of mushroom evolution.</title>
        <authorList>
            <person name="Varga T."/>
            <person name="Krizsan K."/>
            <person name="Foldi C."/>
            <person name="Dima B."/>
            <person name="Sanchez-Garcia M."/>
            <person name="Sanchez-Ramirez S."/>
            <person name="Szollosi G.J."/>
            <person name="Szarkandi J.G."/>
            <person name="Papp V."/>
            <person name="Albert L."/>
            <person name="Andreopoulos W."/>
            <person name="Angelini C."/>
            <person name="Antonin V."/>
            <person name="Barry K.W."/>
            <person name="Bougher N.L."/>
            <person name="Buchanan P."/>
            <person name="Buyck B."/>
            <person name="Bense V."/>
            <person name="Catcheside P."/>
            <person name="Chovatia M."/>
            <person name="Cooper J."/>
            <person name="Damon W."/>
            <person name="Desjardin D."/>
            <person name="Finy P."/>
            <person name="Geml J."/>
            <person name="Haridas S."/>
            <person name="Hughes K."/>
            <person name="Justo A."/>
            <person name="Karasinski D."/>
            <person name="Kautmanova I."/>
            <person name="Kiss B."/>
            <person name="Kocsube S."/>
            <person name="Kotiranta H."/>
            <person name="LaButti K.M."/>
            <person name="Lechner B.E."/>
            <person name="Liimatainen K."/>
            <person name="Lipzen A."/>
            <person name="Lukacs Z."/>
            <person name="Mihaltcheva S."/>
            <person name="Morgado L.N."/>
            <person name="Niskanen T."/>
            <person name="Noordeloos M.E."/>
            <person name="Ohm R.A."/>
            <person name="Ortiz-Santana B."/>
            <person name="Ovrebo C."/>
            <person name="Racz N."/>
            <person name="Riley R."/>
            <person name="Savchenko A."/>
            <person name="Shiryaev A."/>
            <person name="Soop K."/>
            <person name="Spirin V."/>
            <person name="Szebenyi C."/>
            <person name="Tomsovsky M."/>
            <person name="Tulloss R.E."/>
            <person name="Uehling J."/>
            <person name="Grigoriev I.V."/>
            <person name="Vagvolgyi C."/>
            <person name="Papp T."/>
            <person name="Martin F.M."/>
            <person name="Miettinen O."/>
            <person name="Hibbett D.S."/>
            <person name="Nagy L.G."/>
        </authorList>
    </citation>
    <scope>NUCLEOTIDE SEQUENCE [LARGE SCALE GENOMIC DNA]</scope>
    <source>
        <strain evidence="2 3">CBS 166.37</strain>
    </source>
</reference>
<feature type="compositionally biased region" description="Pro residues" evidence="1">
    <location>
        <begin position="66"/>
        <end position="77"/>
    </location>
</feature>
<protein>
    <submittedName>
        <fullName evidence="2">Uncharacterized protein</fullName>
    </submittedName>
</protein>
<dbReference type="EMBL" id="ML213683">
    <property type="protein sequence ID" value="TFK32183.1"/>
    <property type="molecule type" value="Genomic_DNA"/>
</dbReference>
<dbReference type="AlphaFoldDB" id="A0A5C3LIZ7"/>